<dbReference type="GO" id="GO:0004519">
    <property type="term" value="F:endonuclease activity"/>
    <property type="evidence" value="ECO:0007669"/>
    <property type="project" value="UniProtKB-KW"/>
</dbReference>
<name>A0ABN3MPW1_9ACTN</name>
<evidence type="ECO:0000313" key="2">
    <source>
        <dbReference type="Proteomes" id="UP001499942"/>
    </source>
</evidence>
<dbReference type="InterPro" id="IPR011257">
    <property type="entry name" value="DNA_glycosylase"/>
</dbReference>
<organism evidence="1 2">
    <name type="scientific">Streptomyces gobitricini</name>
    <dbReference type="NCBI Taxonomy" id="68211"/>
    <lineage>
        <taxon>Bacteria</taxon>
        <taxon>Bacillati</taxon>
        <taxon>Actinomycetota</taxon>
        <taxon>Actinomycetes</taxon>
        <taxon>Kitasatosporales</taxon>
        <taxon>Streptomycetaceae</taxon>
        <taxon>Streptomyces</taxon>
    </lineage>
</organism>
<dbReference type="RefSeq" id="WP_344363715.1">
    <property type="nucleotide sequence ID" value="NZ_BAAASR010000023.1"/>
</dbReference>
<proteinExistence type="predicted"/>
<gene>
    <name evidence="1" type="ORF">GCM10010393_43350</name>
</gene>
<protein>
    <submittedName>
        <fullName evidence="1">Endonuclease</fullName>
    </submittedName>
</protein>
<keyword evidence="1" id="KW-0255">Endonuclease</keyword>
<dbReference type="EMBL" id="BAAASR010000023">
    <property type="protein sequence ID" value="GAA2505861.1"/>
    <property type="molecule type" value="Genomic_DNA"/>
</dbReference>
<dbReference type="SUPFAM" id="SSF48150">
    <property type="entry name" value="DNA-glycosylase"/>
    <property type="match status" value="1"/>
</dbReference>
<evidence type="ECO:0000313" key="1">
    <source>
        <dbReference type="EMBL" id="GAA2505861.1"/>
    </source>
</evidence>
<reference evidence="1 2" key="1">
    <citation type="journal article" date="2019" name="Int. J. Syst. Evol. Microbiol.">
        <title>The Global Catalogue of Microorganisms (GCM) 10K type strain sequencing project: providing services to taxonomists for standard genome sequencing and annotation.</title>
        <authorList>
            <consortium name="The Broad Institute Genomics Platform"/>
            <consortium name="The Broad Institute Genome Sequencing Center for Infectious Disease"/>
            <person name="Wu L."/>
            <person name="Ma J."/>
        </authorList>
    </citation>
    <scope>NUCLEOTIDE SEQUENCE [LARGE SCALE GENOMIC DNA]</scope>
    <source>
        <strain evidence="1 2">JCM 5062</strain>
    </source>
</reference>
<accession>A0ABN3MPW1</accession>
<keyword evidence="1" id="KW-0540">Nuclease</keyword>
<sequence length="226" mass="24251">MARPDSESGATVRALLDAEGRTYAEEAGIRLKDAPQPLYQLLVLAHLLSARIRADTAVSAARALFDAGLRDARRMGDATWQQRVDALGKGGYRRYDERTSTQLGQVAELVLDAYGGDLRRLRDKAGGDVEELRTLLQEAPGIGPAGVDIFLREVQGVWPELSPYLDAKTLEGAGRLGLPADPEALARLVGKEELPALAAALVRAALDKHVVDHVHETVNETQGGSG</sequence>
<comment type="caution">
    <text evidence="1">The sequence shown here is derived from an EMBL/GenBank/DDBJ whole genome shotgun (WGS) entry which is preliminary data.</text>
</comment>
<keyword evidence="2" id="KW-1185">Reference proteome</keyword>
<dbReference type="Proteomes" id="UP001499942">
    <property type="component" value="Unassembled WGS sequence"/>
</dbReference>
<dbReference type="Gene3D" id="1.10.340.30">
    <property type="entry name" value="Hypothetical protein, domain 2"/>
    <property type="match status" value="1"/>
</dbReference>
<keyword evidence="1" id="KW-0378">Hydrolase</keyword>